<protein>
    <recommendedName>
        <fullName evidence="1">K1 capsule-specific polysaccharide lyase C-terminal domain-containing protein</fullName>
    </recommendedName>
</protein>
<name>A0A328A9C3_9CAUL</name>
<gene>
    <name evidence="2" type="ORF">DJ017_19865</name>
</gene>
<organism evidence="2 3">
    <name type="scientific">Phenylobacterium soli</name>
    <dbReference type="NCBI Taxonomy" id="2170551"/>
    <lineage>
        <taxon>Bacteria</taxon>
        <taxon>Pseudomonadati</taxon>
        <taxon>Pseudomonadota</taxon>
        <taxon>Alphaproteobacteria</taxon>
        <taxon>Caulobacterales</taxon>
        <taxon>Caulobacteraceae</taxon>
        <taxon>Phenylobacterium</taxon>
    </lineage>
</organism>
<evidence type="ECO:0000259" key="1">
    <source>
        <dbReference type="Pfam" id="PF24146"/>
    </source>
</evidence>
<dbReference type="InterPro" id="IPR056204">
    <property type="entry name" value="K1-lyase_C"/>
</dbReference>
<feature type="domain" description="K1 capsule-specific polysaccharide lyase C-terminal" evidence="1">
    <location>
        <begin position="45"/>
        <end position="113"/>
    </location>
</feature>
<sequence>MTKISALSSASTLDGTESVPVVQGGTTKKTTVTGLRTLKQGANGPVGTFVLNGATPVTVSNTSVAISDAIIISLNTVGGTVGAVPAIKTITAATGFTVAGTAGDTSTYNYAIIKNSP</sequence>
<proteinExistence type="predicted"/>
<evidence type="ECO:0000313" key="2">
    <source>
        <dbReference type="EMBL" id="RAK51210.1"/>
    </source>
</evidence>
<dbReference type="AlphaFoldDB" id="A0A328A9C3"/>
<dbReference type="RefSeq" id="WP_111530645.1">
    <property type="nucleotide sequence ID" value="NZ_QFYQ01000003.1"/>
</dbReference>
<accession>A0A328A9C3</accession>
<reference evidence="3" key="1">
    <citation type="submission" date="2018-05" db="EMBL/GenBank/DDBJ databases">
        <authorList>
            <person name="Li X."/>
        </authorList>
    </citation>
    <scope>NUCLEOTIDE SEQUENCE [LARGE SCALE GENOMIC DNA]</scope>
    <source>
        <strain evidence="3">LX32</strain>
    </source>
</reference>
<evidence type="ECO:0000313" key="3">
    <source>
        <dbReference type="Proteomes" id="UP000249254"/>
    </source>
</evidence>
<comment type="caution">
    <text evidence="2">The sequence shown here is derived from an EMBL/GenBank/DDBJ whole genome shotgun (WGS) entry which is preliminary data.</text>
</comment>
<dbReference type="Proteomes" id="UP000249254">
    <property type="component" value="Unassembled WGS sequence"/>
</dbReference>
<keyword evidence="3" id="KW-1185">Reference proteome</keyword>
<dbReference type="EMBL" id="QFYQ01000003">
    <property type="protein sequence ID" value="RAK51210.1"/>
    <property type="molecule type" value="Genomic_DNA"/>
</dbReference>
<dbReference type="Pfam" id="PF24146">
    <property type="entry name" value="K1-lyase_C"/>
    <property type="match status" value="1"/>
</dbReference>